<dbReference type="RefSeq" id="WP_245130426.1">
    <property type="nucleotide sequence ID" value="NZ_JALJEJ010000005.1"/>
</dbReference>
<dbReference type="AlphaFoldDB" id="A0A9X2BC72"/>
<gene>
    <name evidence="1" type="ORF">MUY27_12790</name>
</gene>
<evidence type="ECO:0000313" key="1">
    <source>
        <dbReference type="EMBL" id="MCJ8210587.1"/>
    </source>
</evidence>
<evidence type="ECO:0000313" key="2">
    <source>
        <dbReference type="Proteomes" id="UP001139450"/>
    </source>
</evidence>
<accession>A0A9X2BC72</accession>
<dbReference type="Proteomes" id="UP001139450">
    <property type="component" value="Unassembled WGS sequence"/>
</dbReference>
<reference evidence="1" key="1">
    <citation type="submission" date="2022-04" db="EMBL/GenBank/DDBJ databases">
        <title>Mucilaginibacter sp. RS28 isolated from freshwater.</title>
        <authorList>
            <person name="Ko S.-R."/>
        </authorList>
    </citation>
    <scope>NUCLEOTIDE SEQUENCE</scope>
    <source>
        <strain evidence="1">RS28</strain>
    </source>
</reference>
<organism evidence="1 2">
    <name type="scientific">Mucilaginibacter straminoryzae</name>
    <dbReference type="NCBI Taxonomy" id="2932774"/>
    <lineage>
        <taxon>Bacteria</taxon>
        <taxon>Pseudomonadati</taxon>
        <taxon>Bacteroidota</taxon>
        <taxon>Sphingobacteriia</taxon>
        <taxon>Sphingobacteriales</taxon>
        <taxon>Sphingobacteriaceae</taxon>
        <taxon>Mucilaginibacter</taxon>
    </lineage>
</organism>
<sequence>MQQQIYYPYKVFNTSKKLCFLTGKPINSPEEQIYVFPQWLMSRFGLEDKPFKLLDESLSTYKDLKLPCAADTNEQYIEPLEREIEAAFNKGYEGLKGLDEHRLFLWVGKWLHGIVFNELHAARLQQQAEGLELTVSQSILQRFTNLHIMLQSLNLPIEFEDGFKPYSLFIFKVDNAADEFSYRDEMSTLTFSLRIADFGLVICLQDNGTISRYQQKAYEQIKDQTLHPIQFEEFCARVFYSAYLFNRLPNYDIMPVGDTIYIEPQSLRGNSAKPIFDEWDVKTYGQVLENFWKKWGFLLFEIIKDPDHPMSFLFDKEDGLLAAPDLPK</sequence>
<proteinExistence type="predicted"/>
<comment type="caution">
    <text evidence="1">The sequence shown here is derived from an EMBL/GenBank/DDBJ whole genome shotgun (WGS) entry which is preliminary data.</text>
</comment>
<name>A0A9X2BC72_9SPHI</name>
<keyword evidence="2" id="KW-1185">Reference proteome</keyword>
<protein>
    <submittedName>
        <fullName evidence="1">Uncharacterized protein</fullName>
    </submittedName>
</protein>
<dbReference type="EMBL" id="JALJEJ010000005">
    <property type="protein sequence ID" value="MCJ8210587.1"/>
    <property type="molecule type" value="Genomic_DNA"/>
</dbReference>